<keyword evidence="3" id="KW-0560">Oxidoreductase</keyword>
<dbReference type="Pfam" id="PF14824">
    <property type="entry name" value="Sirohm_synth_M"/>
    <property type="match status" value="1"/>
</dbReference>
<evidence type="ECO:0000313" key="9">
    <source>
        <dbReference type="Proteomes" id="UP000005666"/>
    </source>
</evidence>
<dbReference type="OMA" id="PTGCKLT"/>
<evidence type="ECO:0000313" key="8">
    <source>
        <dbReference type="EMBL" id="CCE63764.1"/>
    </source>
</evidence>
<keyword evidence="5" id="KW-0627">Porphyrin biosynthesis</keyword>
<dbReference type="SUPFAM" id="SSF75615">
    <property type="entry name" value="Siroheme synthase middle domains-like"/>
    <property type="match status" value="1"/>
</dbReference>
<organism evidence="8 9">
    <name type="scientific">Tetrapisispora phaffii (strain ATCC 24235 / CBS 4417 / NBRC 1672 / NRRL Y-8282 / UCD 70-5)</name>
    <name type="common">Yeast</name>
    <name type="synonym">Fabospora phaffii</name>
    <dbReference type="NCBI Taxonomy" id="1071381"/>
    <lineage>
        <taxon>Eukaryota</taxon>
        <taxon>Fungi</taxon>
        <taxon>Dikarya</taxon>
        <taxon>Ascomycota</taxon>
        <taxon>Saccharomycotina</taxon>
        <taxon>Saccharomycetes</taxon>
        <taxon>Saccharomycetales</taxon>
        <taxon>Saccharomycetaceae</taxon>
        <taxon>Tetrapisispora</taxon>
    </lineage>
</organism>
<dbReference type="GO" id="GO:0004325">
    <property type="term" value="F:ferrochelatase activity"/>
    <property type="evidence" value="ECO:0007669"/>
    <property type="project" value="EnsemblFungi"/>
</dbReference>
<dbReference type="Gene3D" id="1.10.3280.10">
    <property type="entry name" value="Siroheme synthase, domain 3"/>
    <property type="match status" value="1"/>
</dbReference>
<dbReference type="GO" id="GO:0000103">
    <property type="term" value="P:sulfate assimilation"/>
    <property type="evidence" value="ECO:0007669"/>
    <property type="project" value="EnsemblFungi"/>
</dbReference>
<dbReference type="InterPro" id="IPR028162">
    <property type="entry name" value="Met8_C"/>
</dbReference>
<sequence length="292" mass="33592">MVLSLQLAHRLNNKNVLLVGGGEVALTRVEKLVITGCKITLIANDIHEDILERYAPFCLDNDSKDIINPEWEKTHPTEVYRVIRTPFEDKHFHLYQNPDGSSVDSNWAMILTCIPDRAVSESIYLESKKLFGNQQLVNVADNPPYCDFYFGANLNIPATDLSTQGKESLLQLLISSNGASPRFTALIRDEIDEFLRQFDIEDSVLKLGELRKQIRLQSNKYVEEDNDDHLAVLKYRMQWIKKCTDIFGLQNCSRMNTEKLLTLYDKMYRDEKSTVFPDSDEMLREYAITGSK</sequence>
<dbReference type="PANTHER" id="PTHR35330">
    <property type="entry name" value="SIROHEME BIOSYNTHESIS PROTEIN MET8"/>
    <property type="match status" value="1"/>
</dbReference>
<dbReference type="STRING" id="1071381.G8BUH8"/>
<dbReference type="Gene3D" id="3.30.160.110">
    <property type="entry name" value="Siroheme synthase, domain 2"/>
    <property type="match status" value="1"/>
</dbReference>
<dbReference type="Proteomes" id="UP000005666">
    <property type="component" value="Chromosome 6"/>
</dbReference>
<accession>G8BUH8</accession>
<dbReference type="Pfam" id="PF13241">
    <property type="entry name" value="NAD_binding_7"/>
    <property type="match status" value="1"/>
</dbReference>
<dbReference type="SUPFAM" id="SSF51735">
    <property type="entry name" value="NAD(P)-binding Rossmann-fold domains"/>
    <property type="match status" value="1"/>
</dbReference>
<dbReference type="InterPro" id="IPR036291">
    <property type="entry name" value="NAD(P)-bd_dom_sf"/>
</dbReference>
<dbReference type="HOGENOM" id="CLU_011276_8_5_1"/>
<dbReference type="RefSeq" id="XP_003686198.1">
    <property type="nucleotide sequence ID" value="XM_003686150.1"/>
</dbReference>
<evidence type="ECO:0000259" key="7">
    <source>
        <dbReference type="Pfam" id="PF14824"/>
    </source>
</evidence>
<feature type="domain" description="Siroheme biosynthesis protein Met8 C-terminal" evidence="6">
    <location>
        <begin position="199"/>
        <end position="273"/>
    </location>
</feature>
<keyword evidence="4" id="KW-0520">NAD</keyword>
<evidence type="ECO:0000256" key="5">
    <source>
        <dbReference type="ARBA" id="ARBA00023244"/>
    </source>
</evidence>
<dbReference type="Pfam" id="PF14823">
    <property type="entry name" value="Sirohm_synth_C"/>
    <property type="match status" value="1"/>
</dbReference>
<dbReference type="InterPro" id="IPR028161">
    <property type="entry name" value="Met8-like"/>
</dbReference>
<dbReference type="EC" id="1.3.1.76" evidence="2"/>
<dbReference type="KEGG" id="tpf:TPHA_0F02830"/>
<dbReference type="PANTHER" id="PTHR35330:SF1">
    <property type="entry name" value="SIROHEME BIOSYNTHESIS PROTEIN MET8"/>
    <property type="match status" value="1"/>
</dbReference>
<dbReference type="Gene3D" id="3.40.50.720">
    <property type="entry name" value="NAD(P)-binding Rossmann-like Domain"/>
    <property type="match status" value="1"/>
</dbReference>
<evidence type="ECO:0000259" key="6">
    <source>
        <dbReference type="Pfam" id="PF14823"/>
    </source>
</evidence>
<gene>
    <name evidence="8" type="primary">TPHA0F02830</name>
    <name evidence="8" type="ordered locus">TPHA_0F02830</name>
</gene>
<proteinExistence type="predicted"/>
<evidence type="ECO:0000256" key="1">
    <source>
        <dbReference type="ARBA" id="ARBA00005010"/>
    </source>
</evidence>
<dbReference type="InterPro" id="IPR028281">
    <property type="entry name" value="Sirohaem_synthase_central"/>
</dbReference>
<protein>
    <recommendedName>
        <fullName evidence="2">precorrin-2 dehydrogenase</fullName>
        <ecNumber evidence="2">1.3.1.76</ecNumber>
    </recommendedName>
</protein>
<comment type="pathway">
    <text evidence="1">Porphyrin-containing compound metabolism; siroheme biosynthesis; sirohydrochlorin from precorrin-2: step 1/1.</text>
</comment>
<evidence type="ECO:0000256" key="3">
    <source>
        <dbReference type="ARBA" id="ARBA00023002"/>
    </source>
</evidence>
<name>G8BUH8_TETPH</name>
<dbReference type="EMBL" id="HE612861">
    <property type="protein sequence ID" value="CCE63764.1"/>
    <property type="molecule type" value="Genomic_DNA"/>
</dbReference>
<dbReference type="GO" id="GO:0043115">
    <property type="term" value="F:precorrin-2 dehydrogenase activity"/>
    <property type="evidence" value="ECO:0007669"/>
    <property type="project" value="UniProtKB-EC"/>
</dbReference>
<dbReference type="UniPathway" id="UPA00262">
    <property type="reaction ID" value="UER00222"/>
</dbReference>
<evidence type="ECO:0000256" key="4">
    <source>
        <dbReference type="ARBA" id="ARBA00023027"/>
    </source>
</evidence>
<keyword evidence="9" id="KW-1185">Reference proteome</keyword>
<dbReference type="OrthoDB" id="1721126at2759"/>
<feature type="domain" description="Siroheme synthase central" evidence="7">
    <location>
        <begin position="170"/>
        <end position="192"/>
    </location>
</feature>
<dbReference type="GeneID" id="11535579"/>
<evidence type="ECO:0000256" key="2">
    <source>
        <dbReference type="ARBA" id="ARBA00012400"/>
    </source>
</evidence>
<reference evidence="8 9" key="1">
    <citation type="journal article" date="2011" name="Proc. Natl. Acad. Sci. U.S.A.">
        <title>Evolutionary erosion of yeast sex chromosomes by mating-type switching accidents.</title>
        <authorList>
            <person name="Gordon J.L."/>
            <person name="Armisen D."/>
            <person name="Proux-Wera E."/>
            <person name="Oheigeartaigh S.S."/>
            <person name="Byrne K.P."/>
            <person name="Wolfe K.H."/>
        </authorList>
    </citation>
    <scope>NUCLEOTIDE SEQUENCE [LARGE SCALE GENOMIC DNA]</scope>
    <source>
        <strain evidence="9">ATCC 24235 / CBS 4417 / NBRC 1672 / NRRL Y-8282 / UCD 70-5</strain>
    </source>
</reference>
<dbReference type="AlphaFoldDB" id="G8BUH8"/>
<dbReference type="eggNOG" id="ENOG502RYIW">
    <property type="taxonomic scope" value="Eukaryota"/>
</dbReference>
<dbReference type="GO" id="GO:0019354">
    <property type="term" value="P:siroheme biosynthetic process"/>
    <property type="evidence" value="ECO:0007669"/>
    <property type="project" value="UniProtKB-UniPathway"/>
</dbReference>